<comment type="catalytic activity">
    <reaction evidence="3">
        <text>L-tyrosyl-[protein] + ATP = O-phospho-L-tyrosyl-[protein] + ADP + H(+)</text>
        <dbReference type="Rhea" id="RHEA:10596"/>
        <dbReference type="Rhea" id="RHEA-COMP:10136"/>
        <dbReference type="Rhea" id="RHEA-COMP:20101"/>
        <dbReference type="ChEBI" id="CHEBI:15378"/>
        <dbReference type="ChEBI" id="CHEBI:30616"/>
        <dbReference type="ChEBI" id="CHEBI:46858"/>
        <dbReference type="ChEBI" id="CHEBI:61978"/>
        <dbReference type="ChEBI" id="CHEBI:456216"/>
        <dbReference type="EC" id="2.7.10.1"/>
    </reaction>
</comment>
<dbReference type="Pfam" id="PF00069">
    <property type="entry name" value="Pkinase"/>
    <property type="match status" value="1"/>
</dbReference>
<dbReference type="PRINTS" id="PR00109">
    <property type="entry name" value="TYRKINASE"/>
</dbReference>
<dbReference type="PANTHER" id="PTHR24416">
    <property type="entry name" value="TYROSINE-PROTEIN KINASE RECEPTOR"/>
    <property type="match status" value="1"/>
</dbReference>
<dbReference type="KEGG" id="mbr:MONBRDRAFT_30039"/>
<dbReference type="AlphaFoldDB" id="A9VCU8"/>
<feature type="signal peptide" evidence="5">
    <location>
        <begin position="1"/>
        <end position="31"/>
    </location>
</feature>
<dbReference type="Gene3D" id="1.10.510.10">
    <property type="entry name" value="Transferase(Phosphotransferase) domain 1"/>
    <property type="match status" value="1"/>
</dbReference>
<feature type="binding site" evidence="4">
    <location>
        <position position="663"/>
    </location>
    <ligand>
        <name>ATP</name>
        <dbReference type="ChEBI" id="CHEBI:30616"/>
    </ligand>
</feature>
<evidence type="ECO:0000256" key="3">
    <source>
        <dbReference type="ARBA" id="ARBA00051243"/>
    </source>
</evidence>
<dbReference type="Gene3D" id="4.10.400.10">
    <property type="entry name" value="Low-density Lipoprotein Receptor"/>
    <property type="match status" value="1"/>
</dbReference>
<sequence>MMPRPAHQLSVTWQGLFLLLTVVVLPSATLCPESPPRFDGQTCPPGTTTCTVRCHDQASVSLTCINNTWHGSCLNYQPACEANIELLGFTYDYFCEFVHQVPLGLPHDLGSLALGFYANTTDSLRLYDHLQGLAHLQALLIRGVAHTSELALPTLPALQFLDIDDCQLYNAPLPPAPALRYWSVRGTPTQIPLNLSHLALYPNLQTLRYWDNFPPALIWQEPKPLFPSLTDLFFYIPDLEALRSLNESWPSLQTYRAVVRLAPTVIDKSLLPQSGSLRRLDMALLGPLAGDAVDFDTWWRILNTSYLRQHPDPENKPLTLASINVNCAGNVHPRSGYDVTCSCYAPAYINASFCPPPVTPPMTCLSSSDPISPTQLCDGTPDCPSAEDEAGCSFTLEFAFSSAGGPSGPNFDCVSAFNFTIASGVITGRTPGCYWWRGVIRNWNAVEVHDGLAVARFILLRNTSYPYVYMHGLLRTVENLANDLSLTSVYRLAAGNMLGIDGSPAANETATPTDLDSVTFDALYASLVSDQAASTAMSTHTPVSSTTNLPTSTASSSGASTVLLAAMSTSVLLLLLMGVSWQIWAARRRRQGQHREMEEQWLLLMQAARRDFHEAYPQLNPTPLELIDEEDLAIQRVVGRGHFSVVHQVMLDMGSGPQPAALKQCAEGSVTILSWLREIMLLQNFKGNQHIISLYGVSLSPDESRGQSHLGAVLEWAPHGNLRDRVRSQPLSPTNIQIALLQMAEALTHLAQCGVIHRDVAARNVLVTSLMPLVCKLADFGRELSQAMLGQTSSCVCVCVCVCVRTCVRALSRVLPSSDYYKSVSDEDMPFRWMALECLVERRYSEQSDVWSYGVLAWELATQGAVPWAGCDVATIIVRLKAGDTLPLPPQAPRLVQQFVSRMPLRL</sequence>
<keyword evidence="4" id="KW-0547">Nucleotide-binding</keyword>
<dbReference type="GO" id="GO:0004713">
    <property type="term" value="F:protein tyrosine kinase activity"/>
    <property type="evidence" value="ECO:0000318"/>
    <property type="project" value="GO_Central"/>
</dbReference>
<keyword evidence="8" id="KW-1185">Reference proteome</keyword>
<evidence type="ECO:0000256" key="2">
    <source>
        <dbReference type="ARBA" id="ARBA00023157"/>
    </source>
</evidence>
<evidence type="ECO:0000256" key="5">
    <source>
        <dbReference type="SAM" id="SignalP"/>
    </source>
</evidence>
<dbReference type="GO" id="GO:0004714">
    <property type="term" value="F:transmembrane receptor protein tyrosine kinase activity"/>
    <property type="evidence" value="ECO:0007669"/>
    <property type="project" value="UniProtKB-EC"/>
</dbReference>
<dbReference type="SUPFAM" id="SSF57424">
    <property type="entry name" value="LDL receptor-like module"/>
    <property type="match status" value="1"/>
</dbReference>
<evidence type="ECO:0000256" key="1">
    <source>
        <dbReference type="ARBA" id="ARBA00004167"/>
    </source>
</evidence>
<dbReference type="RefSeq" id="XP_001750561.1">
    <property type="nucleotide sequence ID" value="XM_001750509.1"/>
</dbReference>
<dbReference type="PROSITE" id="PS50011">
    <property type="entry name" value="PROTEIN_KINASE_DOM"/>
    <property type="match status" value="1"/>
</dbReference>
<evidence type="ECO:0000313" key="8">
    <source>
        <dbReference type="Proteomes" id="UP000001357"/>
    </source>
</evidence>
<dbReference type="PANTHER" id="PTHR24416:SF611">
    <property type="entry name" value="TYROSINE-PROTEIN KINASE TRANSMEMBRANE RECEPTOR ROR"/>
    <property type="match status" value="1"/>
</dbReference>
<dbReference type="STRING" id="81824.A9VCU8"/>
<feature type="domain" description="Protein kinase" evidence="6">
    <location>
        <begin position="632"/>
        <end position="907"/>
    </location>
</feature>
<dbReference type="SMART" id="SM00219">
    <property type="entry name" value="TyrKc"/>
    <property type="match status" value="1"/>
</dbReference>
<dbReference type="InterPro" id="IPR001245">
    <property type="entry name" value="Ser-Thr/Tyr_kinase_cat_dom"/>
</dbReference>
<dbReference type="GO" id="GO:0005886">
    <property type="term" value="C:plasma membrane"/>
    <property type="evidence" value="ECO:0000318"/>
    <property type="project" value="GO_Central"/>
</dbReference>
<dbReference type="EMBL" id="CH991583">
    <property type="protein sequence ID" value="EDQ84657.1"/>
    <property type="molecule type" value="Genomic_DNA"/>
</dbReference>
<dbReference type="Proteomes" id="UP000001357">
    <property type="component" value="Unassembled WGS sequence"/>
</dbReference>
<keyword evidence="4" id="KW-0067">ATP-binding</keyword>
<dbReference type="SUPFAM" id="SSF52058">
    <property type="entry name" value="L domain-like"/>
    <property type="match status" value="1"/>
</dbReference>
<dbReference type="InterPro" id="IPR011009">
    <property type="entry name" value="Kinase-like_dom_sf"/>
</dbReference>
<gene>
    <name evidence="7" type="ORF">MONBRDRAFT_30039</name>
</gene>
<accession>A9VCU8</accession>
<proteinExistence type="predicted"/>
<dbReference type="InterPro" id="IPR008266">
    <property type="entry name" value="Tyr_kinase_AS"/>
</dbReference>
<comment type="subcellular location">
    <subcellularLocation>
        <location evidence="1">Membrane</location>
        <topology evidence="1">Single-pass membrane protein</topology>
    </subcellularLocation>
</comment>
<evidence type="ECO:0000259" key="6">
    <source>
        <dbReference type="PROSITE" id="PS50011"/>
    </source>
</evidence>
<feature type="chain" id="PRO_5002743128" description="Protein kinase domain-containing protein" evidence="5">
    <location>
        <begin position="32"/>
        <end position="907"/>
    </location>
</feature>
<evidence type="ECO:0000313" key="7">
    <source>
        <dbReference type="EMBL" id="EDQ84657.1"/>
    </source>
</evidence>
<dbReference type="InterPro" id="IPR000719">
    <property type="entry name" value="Prot_kinase_dom"/>
</dbReference>
<dbReference type="InterPro" id="IPR017441">
    <property type="entry name" value="Protein_kinase_ATP_BS"/>
</dbReference>
<dbReference type="GeneID" id="5895791"/>
<dbReference type="InterPro" id="IPR050122">
    <property type="entry name" value="RTK"/>
</dbReference>
<dbReference type="GO" id="GO:0005524">
    <property type="term" value="F:ATP binding"/>
    <property type="evidence" value="ECO:0007669"/>
    <property type="project" value="UniProtKB-UniRule"/>
</dbReference>
<protein>
    <recommendedName>
        <fullName evidence="6">Protein kinase domain-containing protein</fullName>
    </recommendedName>
</protein>
<dbReference type="InterPro" id="IPR036055">
    <property type="entry name" value="LDL_receptor-like_sf"/>
</dbReference>
<keyword evidence="2" id="KW-1015">Disulfide bond</keyword>
<name>A9VCU8_MONBE</name>
<organism evidence="7 8">
    <name type="scientific">Monosiga brevicollis</name>
    <name type="common">Choanoflagellate</name>
    <dbReference type="NCBI Taxonomy" id="81824"/>
    <lineage>
        <taxon>Eukaryota</taxon>
        <taxon>Choanoflagellata</taxon>
        <taxon>Craspedida</taxon>
        <taxon>Salpingoecidae</taxon>
        <taxon>Monosiga</taxon>
    </lineage>
</organism>
<dbReference type="InParanoid" id="A9VCU8"/>
<keyword evidence="5" id="KW-0732">Signal</keyword>
<dbReference type="SUPFAM" id="SSF56112">
    <property type="entry name" value="Protein kinase-like (PK-like)"/>
    <property type="match status" value="1"/>
</dbReference>
<dbReference type="PROSITE" id="PS00109">
    <property type="entry name" value="PROTEIN_KINASE_TYR"/>
    <property type="match status" value="1"/>
</dbReference>
<dbReference type="CDD" id="cd00112">
    <property type="entry name" value="LDLa"/>
    <property type="match status" value="1"/>
</dbReference>
<dbReference type="Gene3D" id="3.30.200.20">
    <property type="entry name" value="Phosphorylase Kinase, domain 1"/>
    <property type="match status" value="1"/>
</dbReference>
<dbReference type="InterPro" id="IPR020635">
    <property type="entry name" value="Tyr_kinase_cat_dom"/>
</dbReference>
<reference evidence="7 8" key="1">
    <citation type="journal article" date="2008" name="Nature">
        <title>The genome of the choanoflagellate Monosiga brevicollis and the origin of metazoans.</title>
        <authorList>
            <consortium name="JGI Sequencing"/>
            <person name="King N."/>
            <person name="Westbrook M.J."/>
            <person name="Young S.L."/>
            <person name="Kuo A."/>
            <person name="Abedin M."/>
            <person name="Chapman J."/>
            <person name="Fairclough S."/>
            <person name="Hellsten U."/>
            <person name="Isogai Y."/>
            <person name="Letunic I."/>
            <person name="Marr M."/>
            <person name="Pincus D."/>
            <person name="Putnam N."/>
            <person name="Rokas A."/>
            <person name="Wright K.J."/>
            <person name="Zuzow R."/>
            <person name="Dirks W."/>
            <person name="Good M."/>
            <person name="Goodstein D."/>
            <person name="Lemons D."/>
            <person name="Li W."/>
            <person name="Lyons J.B."/>
            <person name="Morris A."/>
            <person name="Nichols S."/>
            <person name="Richter D.J."/>
            <person name="Salamov A."/>
            <person name="Bork P."/>
            <person name="Lim W.A."/>
            <person name="Manning G."/>
            <person name="Miller W.T."/>
            <person name="McGinnis W."/>
            <person name="Shapiro H."/>
            <person name="Tjian R."/>
            <person name="Grigoriev I.V."/>
            <person name="Rokhsar D."/>
        </authorList>
    </citation>
    <scope>NUCLEOTIDE SEQUENCE [LARGE SCALE GENOMIC DNA]</scope>
    <source>
        <strain evidence="8">MX1 / ATCC 50154</strain>
    </source>
</reference>
<dbReference type="eggNOG" id="KOG1025">
    <property type="taxonomic scope" value="Eukaryota"/>
</dbReference>
<dbReference type="InterPro" id="IPR002172">
    <property type="entry name" value="LDrepeatLR_classA_rpt"/>
</dbReference>
<dbReference type="PROSITE" id="PS00107">
    <property type="entry name" value="PROTEIN_KINASE_ATP"/>
    <property type="match status" value="1"/>
</dbReference>
<evidence type="ECO:0000256" key="4">
    <source>
        <dbReference type="PROSITE-ProRule" id="PRU10141"/>
    </source>
</evidence>